<dbReference type="RefSeq" id="XP_007411625.1">
    <property type="nucleotide sequence ID" value="XM_007411563.1"/>
</dbReference>
<dbReference type="AlphaFoldDB" id="F4RQV4"/>
<gene>
    <name evidence="1" type="ORF">MELLADRAFT_107762</name>
</gene>
<evidence type="ECO:0000313" key="1">
    <source>
        <dbReference type="EMBL" id="EGG05260.1"/>
    </source>
</evidence>
<dbReference type="GeneID" id="18923267"/>
<name>F4RQV4_MELLP</name>
<dbReference type="KEGG" id="mlr:MELLADRAFT_107762"/>
<accession>F4RQV4</accession>
<keyword evidence="2" id="KW-1185">Reference proteome</keyword>
<protein>
    <submittedName>
        <fullName evidence="1">Uncharacterized protein</fullName>
    </submittedName>
</protein>
<proteinExistence type="predicted"/>
<organism evidence="2">
    <name type="scientific">Melampsora larici-populina (strain 98AG31 / pathotype 3-4-7)</name>
    <name type="common">Poplar leaf rust fungus</name>
    <dbReference type="NCBI Taxonomy" id="747676"/>
    <lineage>
        <taxon>Eukaryota</taxon>
        <taxon>Fungi</taxon>
        <taxon>Dikarya</taxon>
        <taxon>Basidiomycota</taxon>
        <taxon>Pucciniomycotina</taxon>
        <taxon>Pucciniomycetes</taxon>
        <taxon>Pucciniales</taxon>
        <taxon>Melampsoraceae</taxon>
        <taxon>Melampsora</taxon>
    </lineage>
</organism>
<dbReference type="HOGENOM" id="CLU_517849_0_0_1"/>
<evidence type="ECO:0000313" key="2">
    <source>
        <dbReference type="Proteomes" id="UP000001072"/>
    </source>
</evidence>
<dbReference type="EMBL" id="GL883114">
    <property type="protein sequence ID" value="EGG05260.1"/>
    <property type="molecule type" value="Genomic_DNA"/>
</dbReference>
<dbReference type="InParanoid" id="F4RQV4"/>
<sequence>MSLTSTTESDSLKDRLISSNKEAQCIFDIDDPRDRRSQCEDIFNIYVLELLKCRLNFSHLSVILDLDDLVEEFQSKKCSKEELEELKSLCYQRLQLLIGIDDDDDDDHEESLDLAIEHFQGILGHRQLIKDNTRAINFSFDTNTEQEAPSRKEKTKQLLKSVEDLFQAVNPQSITDFRWEVAMFVCGRIFDIDLFDPKGLYSIPLKNCLRIVSTFTNLVTFQYNSRDSHSTFEEVVSQTVASLPNLEVLVIAREENNVRRWFENYEPDLAYEEEISKLMGDSLNLLTKLKRLHLQGLIAPRSGWGKLDWKCPVEYLKVTECPRLHGPSIFTLAQAFRKTLLGLLIGPNIDLVPEIDQPNMEFGKEFEVLEELSVRVDLGRRGEEQKLVDSMSQAPKLKHFDIHRTHTDLLSRVKEQLEQPEPAWPSLRTLGLDHGVGKIKLNLGLLDKKLKDVKEYVSHKFGVLDAEWAWPTRYDHTDRYGYGKMTLSNGRVVEVKALDLDFGERTSLQYRDTAKLISQLSP</sequence>
<dbReference type="Proteomes" id="UP000001072">
    <property type="component" value="Unassembled WGS sequence"/>
</dbReference>
<dbReference type="VEuPathDB" id="FungiDB:MELLADRAFT_107762"/>
<reference evidence="2" key="1">
    <citation type="journal article" date="2011" name="Proc. Natl. Acad. Sci. U.S.A.">
        <title>Obligate biotrophy features unraveled by the genomic analysis of rust fungi.</title>
        <authorList>
            <person name="Duplessis S."/>
            <person name="Cuomo C.A."/>
            <person name="Lin Y.-C."/>
            <person name="Aerts A."/>
            <person name="Tisserant E."/>
            <person name="Veneault-Fourrey C."/>
            <person name="Joly D.L."/>
            <person name="Hacquard S."/>
            <person name="Amselem J."/>
            <person name="Cantarel B.L."/>
            <person name="Chiu R."/>
            <person name="Coutinho P.M."/>
            <person name="Feau N."/>
            <person name="Field M."/>
            <person name="Frey P."/>
            <person name="Gelhaye E."/>
            <person name="Goldberg J."/>
            <person name="Grabherr M.G."/>
            <person name="Kodira C.D."/>
            <person name="Kohler A."/>
            <person name="Kuees U."/>
            <person name="Lindquist E.A."/>
            <person name="Lucas S.M."/>
            <person name="Mago R."/>
            <person name="Mauceli E."/>
            <person name="Morin E."/>
            <person name="Murat C."/>
            <person name="Pangilinan J.L."/>
            <person name="Park R."/>
            <person name="Pearson M."/>
            <person name="Quesneville H."/>
            <person name="Rouhier N."/>
            <person name="Sakthikumar S."/>
            <person name="Salamov A.A."/>
            <person name="Schmutz J."/>
            <person name="Selles B."/>
            <person name="Shapiro H."/>
            <person name="Tanguay P."/>
            <person name="Tuskan G.A."/>
            <person name="Henrissat B."/>
            <person name="Van de Peer Y."/>
            <person name="Rouze P."/>
            <person name="Ellis J.G."/>
            <person name="Dodds P.N."/>
            <person name="Schein J.E."/>
            <person name="Zhong S."/>
            <person name="Hamelin R.C."/>
            <person name="Grigoriev I.V."/>
            <person name="Szabo L.J."/>
            <person name="Martin F."/>
        </authorList>
    </citation>
    <scope>NUCLEOTIDE SEQUENCE [LARGE SCALE GENOMIC DNA]</scope>
    <source>
        <strain evidence="2">98AG31 / pathotype 3-4-7</strain>
    </source>
</reference>